<dbReference type="RefSeq" id="WP_111220826.1">
    <property type="nucleotide sequence ID" value="NZ_CP117255.1"/>
</dbReference>
<evidence type="ECO:0000313" key="3">
    <source>
        <dbReference type="Proteomes" id="UP000249499"/>
    </source>
</evidence>
<dbReference type="EMBL" id="CP117255">
    <property type="protein sequence ID" value="WFR94820.1"/>
    <property type="molecule type" value="Genomic_DNA"/>
</dbReference>
<proteinExistence type="predicted"/>
<dbReference type="Proteomes" id="UP000249499">
    <property type="component" value="Chromosome"/>
</dbReference>
<name>A0AAF1K3M3_9HYPH</name>
<keyword evidence="3" id="KW-1185">Reference proteome</keyword>
<dbReference type="AlphaFoldDB" id="A0AAF1K3M3"/>
<dbReference type="KEGG" id="rtu:PR017_13505"/>
<accession>A0AAF1K3M3</accession>
<reference evidence="3" key="2">
    <citation type="journal article" date="2023" name="MicrobiologyOpen">
        <title>Genomics of the tumorigenes clade of the family Rhizobiaceae and description of Rhizobium rhododendri sp. nov.</title>
        <authorList>
            <person name="Kuzmanovic N."/>
            <person name="diCenzo G.C."/>
            <person name="Bunk B."/>
            <person name="Sproeer C."/>
            <person name="Fruehling A."/>
            <person name="Neumann-Schaal M."/>
            <person name="Overmann J."/>
            <person name="Smalla K."/>
        </authorList>
    </citation>
    <scope>NUCLEOTIDE SEQUENCE [LARGE SCALE GENOMIC DNA]</scope>
    <source>
        <strain evidence="3">1078</strain>
    </source>
</reference>
<feature type="transmembrane region" description="Helical" evidence="1">
    <location>
        <begin position="198"/>
        <end position="220"/>
    </location>
</feature>
<reference evidence="2 3" key="1">
    <citation type="journal article" date="2018" name="Sci. Rep.">
        <title>Rhizobium tumorigenes sp. nov., a novel plant tumorigenic bacterium isolated from cane gall tumors on thornless blackberry.</title>
        <authorList>
            <person name="Kuzmanovi N."/>
            <person name="Smalla K."/>
            <person name="Gronow S."/>
            <person name="PuBawska J."/>
        </authorList>
    </citation>
    <scope>NUCLEOTIDE SEQUENCE [LARGE SCALE GENOMIC DNA]</scope>
    <source>
        <strain evidence="2 3">1078</strain>
    </source>
</reference>
<dbReference type="PANTHER" id="PTHR37314:SF4">
    <property type="entry name" value="UPF0700 TRANSMEMBRANE PROTEIN YOAK"/>
    <property type="match status" value="1"/>
</dbReference>
<dbReference type="InterPro" id="IPR010699">
    <property type="entry name" value="DUF1275"/>
</dbReference>
<protein>
    <submittedName>
        <fullName evidence="2">YoaK family protein</fullName>
    </submittedName>
</protein>
<organism evidence="2 3">
    <name type="scientific">Rhizobium tumorigenes</name>
    <dbReference type="NCBI Taxonomy" id="2041385"/>
    <lineage>
        <taxon>Bacteria</taxon>
        <taxon>Pseudomonadati</taxon>
        <taxon>Pseudomonadota</taxon>
        <taxon>Alphaproteobacteria</taxon>
        <taxon>Hyphomicrobiales</taxon>
        <taxon>Rhizobiaceae</taxon>
        <taxon>Rhizobium/Agrobacterium group</taxon>
        <taxon>Rhizobium</taxon>
    </lineage>
</organism>
<evidence type="ECO:0000256" key="1">
    <source>
        <dbReference type="SAM" id="Phobius"/>
    </source>
</evidence>
<keyword evidence="1" id="KW-0472">Membrane</keyword>
<dbReference type="Pfam" id="PF06912">
    <property type="entry name" value="DUF1275"/>
    <property type="match status" value="1"/>
</dbReference>
<gene>
    <name evidence="2" type="ORF">PR017_13505</name>
</gene>
<sequence>MTLYRRRLIKIRRKTTGLALVGMISFIAGMTDAVGLVLSGDFVSFMTGNTTRAAIALGNGETRHGLVLLAAILIFVGGNALGVVLAHAASRPAFVVLGWVSVLLSLASTFASPSNVVIQFYLVVLAMGMINATVEHVEGLPIGLTYVTGALSRFGRGIGRLMVGDRDFAWTIQIVPWIGMLAGAVVGALLVHQFAAKALLFVAVMALIAAFVTLIIPPALQHRYRQRVARRALAAGRAP</sequence>
<feature type="transmembrane region" description="Helical" evidence="1">
    <location>
        <begin position="63"/>
        <end position="86"/>
    </location>
</feature>
<feature type="transmembrane region" description="Helical" evidence="1">
    <location>
        <begin position="93"/>
        <end position="112"/>
    </location>
</feature>
<keyword evidence="1" id="KW-0812">Transmembrane</keyword>
<feature type="transmembrane region" description="Helical" evidence="1">
    <location>
        <begin position="168"/>
        <end position="192"/>
    </location>
</feature>
<evidence type="ECO:0000313" key="2">
    <source>
        <dbReference type="EMBL" id="WFR94820.1"/>
    </source>
</evidence>
<dbReference type="PANTHER" id="PTHR37314">
    <property type="entry name" value="SLR0142 PROTEIN"/>
    <property type="match status" value="1"/>
</dbReference>
<keyword evidence="1" id="KW-1133">Transmembrane helix</keyword>